<dbReference type="PROSITE" id="PS51340">
    <property type="entry name" value="MOSC"/>
    <property type="match status" value="1"/>
</dbReference>
<accession>A0ABN8F011</accession>
<dbReference type="SUPFAM" id="SSF50800">
    <property type="entry name" value="PK beta-barrel domain-like"/>
    <property type="match status" value="1"/>
</dbReference>
<dbReference type="Pfam" id="PF03476">
    <property type="entry name" value="MOSC_N"/>
    <property type="match status" value="1"/>
</dbReference>
<reference evidence="2" key="1">
    <citation type="submission" date="2021-12" db="EMBL/GenBank/DDBJ databases">
        <authorList>
            <person name="Rodrigo-Torres L."/>
            <person name="Arahal R. D."/>
            <person name="Lucena T."/>
        </authorList>
    </citation>
    <scope>NUCLEOTIDE SEQUENCE</scope>
    <source>
        <strain evidence="2">CECT 8419</strain>
    </source>
</reference>
<sequence>MLTLSQLYVYPIKSLAGISVASARVTDRGLAHDRRYMLVTPQGQFITIRQHPVLTRFRTALHKEGGVSVDFEGSTLDLPAPAQHGPGGALQVVVWDDTVRARTVSDAADRWFTERLGVDCHLVYMPDASHRPVELREPRNAGILTSFADGYPFLLIGEASMQDLNDRLAPASPLDVVRFRPNIVCRGAAPYAEDGFGDFTINGIGFAAVKPCARCGVPNVDPVTAQVHAAGEPLATLSTYRKVGRKINFGVNLVHSGTGVLAVGDVIVRSTGG</sequence>
<proteinExistence type="predicted"/>
<protein>
    <recommendedName>
        <fullName evidence="1">MOSC domain-containing protein</fullName>
    </recommendedName>
</protein>
<dbReference type="Pfam" id="PF03473">
    <property type="entry name" value="MOSC"/>
    <property type="match status" value="1"/>
</dbReference>
<evidence type="ECO:0000259" key="1">
    <source>
        <dbReference type="PROSITE" id="PS51340"/>
    </source>
</evidence>
<dbReference type="InterPro" id="IPR011037">
    <property type="entry name" value="Pyrv_Knase-like_insert_dom_sf"/>
</dbReference>
<dbReference type="RefSeq" id="WP_238749737.1">
    <property type="nucleotide sequence ID" value="NZ_CAKLPZ010000001.1"/>
</dbReference>
<dbReference type="Proteomes" id="UP000837803">
    <property type="component" value="Unassembled WGS sequence"/>
</dbReference>
<dbReference type="InterPro" id="IPR005303">
    <property type="entry name" value="MOCOS_middle"/>
</dbReference>
<dbReference type="PANTHER" id="PTHR14237:SF19">
    <property type="entry name" value="MITOCHONDRIAL AMIDOXIME REDUCING COMPONENT 1"/>
    <property type="match status" value="1"/>
</dbReference>
<evidence type="ECO:0000313" key="2">
    <source>
        <dbReference type="EMBL" id="CAH0999557.1"/>
    </source>
</evidence>
<dbReference type="PANTHER" id="PTHR14237">
    <property type="entry name" value="MOLYBDOPTERIN COFACTOR SULFURASE MOSC"/>
    <property type="match status" value="1"/>
</dbReference>
<organism evidence="2 3">
    <name type="scientific">Neolewinella maritima</name>
    <dbReference type="NCBI Taxonomy" id="1383882"/>
    <lineage>
        <taxon>Bacteria</taxon>
        <taxon>Pseudomonadati</taxon>
        <taxon>Bacteroidota</taxon>
        <taxon>Saprospiria</taxon>
        <taxon>Saprospirales</taxon>
        <taxon>Lewinellaceae</taxon>
        <taxon>Neolewinella</taxon>
    </lineage>
</organism>
<gene>
    <name evidence="2" type="primary">ycbX</name>
    <name evidence="2" type="ORF">LEM8419_00857</name>
</gene>
<evidence type="ECO:0000313" key="3">
    <source>
        <dbReference type="Proteomes" id="UP000837803"/>
    </source>
</evidence>
<dbReference type="EMBL" id="CAKLPZ010000001">
    <property type="protein sequence ID" value="CAH0999557.1"/>
    <property type="molecule type" value="Genomic_DNA"/>
</dbReference>
<keyword evidence="3" id="KW-1185">Reference proteome</keyword>
<dbReference type="InterPro" id="IPR005302">
    <property type="entry name" value="MoCF_Sase_C"/>
</dbReference>
<dbReference type="SUPFAM" id="SSF141673">
    <property type="entry name" value="MOSC N-terminal domain-like"/>
    <property type="match status" value="1"/>
</dbReference>
<feature type="domain" description="MOSC" evidence="1">
    <location>
        <begin position="130"/>
        <end position="270"/>
    </location>
</feature>
<name>A0ABN8F011_9BACT</name>
<comment type="caution">
    <text evidence="2">The sequence shown here is derived from an EMBL/GenBank/DDBJ whole genome shotgun (WGS) entry which is preliminary data.</text>
</comment>